<evidence type="ECO:0000313" key="3">
    <source>
        <dbReference type="Proteomes" id="UP000621560"/>
    </source>
</evidence>
<name>A0A927GSV6_9BACL</name>
<keyword evidence="3" id="KW-1185">Reference proteome</keyword>
<proteinExistence type="predicted"/>
<dbReference type="EMBL" id="JACXIZ010000024">
    <property type="protein sequence ID" value="MBD2846435.1"/>
    <property type="molecule type" value="Genomic_DNA"/>
</dbReference>
<feature type="domain" description="RDRP core" evidence="1">
    <location>
        <begin position="115"/>
        <end position="255"/>
    </location>
</feature>
<dbReference type="Proteomes" id="UP000621560">
    <property type="component" value="Unassembled WGS sequence"/>
</dbReference>
<dbReference type="GO" id="GO:0003968">
    <property type="term" value="F:RNA-directed RNA polymerase activity"/>
    <property type="evidence" value="ECO:0007669"/>
    <property type="project" value="InterPro"/>
</dbReference>
<evidence type="ECO:0000259" key="1">
    <source>
        <dbReference type="Pfam" id="PF05183"/>
    </source>
</evidence>
<dbReference type="AlphaFoldDB" id="A0A927GSV6"/>
<reference evidence="2" key="1">
    <citation type="submission" date="2020-09" db="EMBL/GenBank/DDBJ databases">
        <title>A novel bacterium of genus Paenibacillus, isolated from South China Sea.</title>
        <authorList>
            <person name="Huang H."/>
            <person name="Mo K."/>
            <person name="Hu Y."/>
        </authorList>
    </citation>
    <scope>NUCLEOTIDE SEQUENCE</scope>
    <source>
        <strain evidence="2">IB182496</strain>
    </source>
</reference>
<accession>A0A927GSV6</accession>
<organism evidence="2 3">
    <name type="scientific">Paenibacillus sabuli</name>
    <dbReference type="NCBI Taxonomy" id="2772509"/>
    <lineage>
        <taxon>Bacteria</taxon>
        <taxon>Bacillati</taxon>
        <taxon>Bacillota</taxon>
        <taxon>Bacilli</taxon>
        <taxon>Bacillales</taxon>
        <taxon>Paenibacillaceae</taxon>
        <taxon>Paenibacillus</taxon>
    </lineage>
</organism>
<gene>
    <name evidence="2" type="ORF">IDH44_14635</name>
</gene>
<protein>
    <recommendedName>
        <fullName evidence="1">RDRP core domain-containing protein</fullName>
    </recommendedName>
</protein>
<evidence type="ECO:0000313" key="2">
    <source>
        <dbReference type="EMBL" id="MBD2846435.1"/>
    </source>
</evidence>
<comment type="caution">
    <text evidence="2">The sequence shown here is derived from an EMBL/GenBank/DDBJ whole genome shotgun (WGS) entry which is preliminary data.</text>
</comment>
<dbReference type="Pfam" id="PF05183">
    <property type="entry name" value="RdRP"/>
    <property type="match status" value="1"/>
</dbReference>
<sequence length="859" mass="98853">MEKQVHMYSVDTGAFFSEEEARLQRRVTKNKRFKAALEKRREDPERIAGSARRAGERIKKATALLKQTLDKGSGVRALRPEQLTPRHVVSLFESTLTRTLQLEIDALTTDLLIVQTYYYAVLRDLVFHGFDYLGEHYVCFTASAGQIRTKKTMFIKEALLKRHRAALMCGLTVEDINAQGGVNVNKYLAYLALCNSATDRWADFDIDRAIVVDDFETAVEATVDAIDEGTYKVTRERRRISINHTDGCGMILPGCAATSRMVRMPWIKGLLVPFAFDRFLQNHPQADSKVKDIYGRTYDLIADRIEIVFTRSQFKMWPFYPSWDAYKQAFKRYGCQAAIGNEEEEAGRDAHFNYQMLQTLDGLGEEELRQMCAATNTRIRQIGSSRETMLRVLGADRHRARKNYYQQALTIYPELLADTYSREVLKQVKRGLVKRAWGGKIRIDGKHTFICPDLYAFCERLLLGIEAPRGLLADGEVSCSLYPDKPKLDCLRSPHLYREHAVRRNVVDQEKKRWFITRGLYTSCHDSISLLLMFDADGDKSLVCAEETLIRAAERQMQDIVPLHYPMGKAQPSRLEPKTIYEGLIAAYSGGNIGKISNDITKIWNSAAPDLDVIKWLCMENNFTIDYAKTLYKPVRPPRIDERVKACTRARPPHFFVYAKDKREQEVEPAGDRIVDRLRRTIVNARLNFSAANLGTFDYRLLKYKPSAPARVDPRVVDRYAELDRHKRFMTMEPLEQDSSGDHLYVYKEIRRQLLEVQPDLDIVTDMLVDHLYKHQNSSFKTTLWSSFGDVLVRNLQRNVKQKLTEGYMACIVCGKRTPHTSNNKRHCTACAAEARRRYKAEKARQYRAEQAKKRMGDA</sequence>
<dbReference type="InterPro" id="IPR057596">
    <property type="entry name" value="RDRP_core"/>
</dbReference>